<dbReference type="SUPFAM" id="SSF52058">
    <property type="entry name" value="L domain-like"/>
    <property type="match status" value="1"/>
</dbReference>
<dbReference type="EMBL" id="CP076132">
    <property type="protein sequence ID" value="QWG01045.1"/>
    <property type="molecule type" value="Genomic_DNA"/>
</dbReference>
<comment type="subcellular location">
    <subcellularLocation>
        <location evidence="1">Cell envelope</location>
    </subcellularLocation>
</comment>
<dbReference type="Pfam" id="PF13855">
    <property type="entry name" value="LRR_8"/>
    <property type="match status" value="1"/>
</dbReference>
<dbReference type="Proteomes" id="UP000678679">
    <property type="component" value="Chromosome 1"/>
</dbReference>
<organism evidence="3 4">
    <name type="scientific">Flammeovirga yaeyamensis</name>
    <dbReference type="NCBI Taxonomy" id="367791"/>
    <lineage>
        <taxon>Bacteria</taxon>
        <taxon>Pseudomonadati</taxon>
        <taxon>Bacteroidota</taxon>
        <taxon>Cytophagia</taxon>
        <taxon>Cytophagales</taxon>
        <taxon>Flammeovirgaceae</taxon>
        <taxon>Flammeovirga</taxon>
    </lineage>
</organism>
<name>A0AAX1N0I3_9BACT</name>
<dbReference type="InterPro" id="IPR001611">
    <property type="entry name" value="Leu-rich_rpt"/>
</dbReference>
<protein>
    <submittedName>
        <fullName evidence="3">Uncharacterized protein</fullName>
    </submittedName>
</protein>
<dbReference type="GO" id="GO:0030313">
    <property type="term" value="C:cell envelope"/>
    <property type="evidence" value="ECO:0007669"/>
    <property type="project" value="UniProtKB-SubCell"/>
</dbReference>
<dbReference type="Pfam" id="PF00560">
    <property type="entry name" value="LRR_1"/>
    <property type="match status" value="2"/>
</dbReference>
<feature type="signal peptide" evidence="2">
    <location>
        <begin position="1"/>
        <end position="26"/>
    </location>
</feature>
<keyword evidence="2" id="KW-0732">Signal</keyword>
<evidence type="ECO:0000313" key="3">
    <source>
        <dbReference type="EMBL" id="QWG01045.1"/>
    </source>
</evidence>
<dbReference type="Gene3D" id="3.80.10.10">
    <property type="entry name" value="Ribonuclease Inhibitor"/>
    <property type="match status" value="1"/>
</dbReference>
<feature type="chain" id="PRO_5043847276" evidence="2">
    <location>
        <begin position="27"/>
        <end position="546"/>
    </location>
</feature>
<evidence type="ECO:0000256" key="1">
    <source>
        <dbReference type="ARBA" id="ARBA00004196"/>
    </source>
</evidence>
<evidence type="ECO:0000256" key="2">
    <source>
        <dbReference type="SAM" id="SignalP"/>
    </source>
</evidence>
<dbReference type="PANTHER" id="PTHR48059:SF30">
    <property type="entry name" value="OS06G0587000 PROTEIN"/>
    <property type="match status" value="1"/>
</dbReference>
<dbReference type="PANTHER" id="PTHR48059">
    <property type="entry name" value="POLYGALACTURONASE INHIBITOR 1"/>
    <property type="match status" value="1"/>
</dbReference>
<sequence length="546" mass="62375">MPNRLKSIIGLLLFLLTICNSCTNSSNEEEVDPTEDSMATGNIDVIFSTNDEINYEDYEVILTNTDNSEQITDFTKAEDFSDRVTLNVGNYVLKYQPKDNKKLSFEPFTLSEVSFEVKESINATIEVPIVQISKSLKFIFDDNLYENLINPSITIISDNDKIDFEYNKMVYFTDEVLTIKTSCDLGVIYENEHVITSNDKEDYVVEFTNDVENASSYNPHPIHSYYTFTLGLSDKDLIVGLNEVFWSNKFNWSKDNTIENFNHVVVENDRVVEINITDVNVDSQLPGIFGYLPKLKKLTLRNIGLNTTDIPSTFIYLKDLELLDLSSNRISYIIDPIKNLNKLVYLDLSFNEFSGDALTVINSLNQLEYLNLSYNDFNGEIMNFLYENVNLTYLNLSGNNFSNRVSEEWFSGKFSDGLILDGKNYPLTDFNFEGNVSFEDELGNTVEGGNLIKSDENSFYISPIGSWGLDSGFFNSSNGGCQLEIFIYGDNIDIPEQHLNLGQYSNLVKRNPEKESTIDLEKREIIINYLISFDNGDTEFTSVFYY</sequence>
<accession>A0AAX1N0I3</accession>
<proteinExistence type="predicted"/>
<dbReference type="InterPro" id="IPR032675">
    <property type="entry name" value="LRR_dom_sf"/>
</dbReference>
<dbReference type="PROSITE" id="PS51450">
    <property type="entry name" value="LRR"/>
    <property type="match status" value="1"/>
</dbReference>
<keyword evidence="4" id="KW-1185">Reference proteome</keyword>
<dbReference type="RefSeq" id="WP_169662624.1">
    <property type="nucleotide sequence ID" value="NZ_CP076132.1"/>
</dbReference>
<gene>
    <name evidence="3" type="ORF">KMW28_15440</name>
</gene>
<evidence type="ECO:0000313" key="4">
    <source>
        <dbReference type="Proteomes" id="UP000678679"/>
    </source>
</evidence>
<dbReference type="InterPro" id="IPR051848">
    <property type="entry name" value="PGIP"/>
</dbReference>
<reference evidence="3 4" key="1">
    <citation type="submission" date="2021-05" db="EMBL/GenBank/DDBJ databases">
        <title>Comparative genomic studies on the polysaccharide-degrading batcterial strains of the Flammeovirga genus.</title>
        <authorList>
            <person name="Zewei F."/>
            <person name="Zheng Z."/>
            <person name="Yu L."/>
            <person name="Ruyue G."/>
            <person name="Yanhong M."/>
            <person name="Yuanyuan C."/>
            <person name="Jingyan G."/>
            <person name="Wenjun H."/>
        </authorList>
    </citation>
    <scope>NUCLEOTIDE SEQUENCE [LARGE SCALE GENOMIC DNA]</scope>
    <source>
        <strain evidence="3 4">NBRC:100898</strain>
    </source>
</reference>
<dbReference type="KEGG" id="fya:KMW28_15440"/>
<dbReference type="AlphaFoldDB" id="A0AAX1N0I3"/>